<dbReference type="Gene3D" id="1.10.10.10">
    <property type="entry name" value="Winged helix-like DNA-binding domain superfamily/Winged helix DNA-binding domain"/>
    <property type="match status" value="1"/>
</dbReference>
<accession>A0AAW4WNJ4</accession>
<dbReference type="PROSITE" id="PS50995">
    <property type="entry name" value="HTH_MARR_2"/>
    <property type="match status" value="1"/>
</dbReference>
<evidence type="ECO:0000259" key="4">
    <source>
        <dbReference type="PROSITE" id="PS50995"/>
    </source>
</evidence>
<dbReference type="SUPFAM" id="SSF46785">
    <property type="entry name" value="Winged helix' DNA-binding domain"/>
    <property type="match status" value="1"/>
</dbReference>
<dbReference type="PROSITE" id="PS01117">
    <property type="entry name" value="HTH_MARR_1"/>
    <property type="match status" value="1"/>
</dbReference>
<proteinExistence type="predicted"/>
<dbReference type="RefSeq" id="WP_022243644.1">
    <property type="nucleotide sequence ID" value="NZ_JAJEQW010000020.1"/>
</dbReference>
<dbReference type="InterPro" id="IPR000835">
    <property type="entry name" value="HTH_MarR-typ"/>
</dbReference>
<evidence type="ECO:0000313" key="7">
    <source>
        <dbReference type="Proteomes" id="UP001198893"/>
    </source>
</evidence>
<reference evidence="5" key="2">
    <citation type="submission" date="2021-10" db="EMBL/GenBank/DDBJ databases">
        <title>Anaerobic single-cell dispensing facilitates the cultivation of human gut bacteria.</title>
        <authorList>
            <person name="Afrizal A."/>
        </authorList>
    </citation>
    <scope>NUCLEOTIDE SEQUENCE</scope>
    <source>
        <strain evidence="5">CLA-AA-H204</strain>
    </source>
</reference>
<dbReference type="Pfam" id="PF01047">
    <property type="entry name" value="MarR"/>
    <property type="match status" value="1"/>
</dbReference>
<reference evidence="6" key="3">
    <citation type="submission" date="2022-09" db="EMBL/GenBank/DDBJ databases">
        <authorList>
            <person name="Hitch T.C.A."/>
        </authorList>
    </citation>
    <scope>NUCLEOTIDE SEQUENCE</scope>
    <source>
        <strain evidence="6">Sanger_19</strain>
    </source>
</reference>
<dbReference type="SMART" id="SM00347">
    <property type="entry name" value="HTH_MARR"/>
    <property type="match status" value="1"/>
</dbReference>
<keyword evidence="8" id="KW-1185">Reference proteome</keyword>
<keyword evidence="3" id="KW-0804">Transcription</keyword>
<gene>
    <name evidence="5" type="ORF">LKD47_13860</name>
    <name evidence="6" type="ORF">OCV43_02630</name>
</gene>
<dbReference type="InterPro" id="IPR036390">
    <property type="entry name" value="WH_DNA-bd_sf"/>
</dbReference>
<dbReference type="EMBL" id="JAOQKI010000003">
    <property type="protein sequence ID" value="MCU6716173.1"/>
    <property type="molecule type" value="Genomic_DNA"/>
</dbReference>
<reference evidence="6 8" key="1">
    <citation type="journal article" date="2021" name="ISME Commun">
        <title>Automated analysis of genomic sequences facilitates high-throughput and comprehensive description of bacteria.</title>
        <authorList>
            <person name="Hitch T.C.A."/>
        </authorList>
    </citation>
    <scope>NUCLEOTIDE SEQUENCE [LARGE SCALE GENOMIC DNA]</scope>
    <source>
        <strain evidence="6 8">Sanger_19</strain>
    </source>
</reference>
<evidence type="ECO:0000256" key="2">
    <source>
        <dbReference type="ARBA" id="ARBA00023125"/>
    </source>
</evidence>
<keyword evidence="2" id="KW-0238">DNA-binding</keyword>
<dbReference type="PANTHER" id="PTHR42756:SF1">
    <property type="entry name" value="TRANSCRIPTIONAL REPRESSOR OF EMRAB OPERON"/>
    <property type="match status" value="1"/>
</dbReference>
<protein>
    <submittedName>
        <fullName evidence="5">MarR family transcriptional regulator</fullName>
    </submittedName>
</protein>
<comment type="caution">
    <text evidence="5">The sequence shown here is derived from an EMBL/GenBank/DDBJ whole genome shotgun (WGS) entry which is preliminary data.</text>
</comment>
<evidence type="ECO:0000313" key="5">
    <source>
        <dbReference type="EMBL" id="MCC2243362.1"/>
    </source>
</evidence>
<feature type="domain" description="HTH marR-type" evidence="4">
    <location>
        <begin position="1"/>
        <end position="139"/>
    </location>
</feature>
<evidence type="ECO:0000313" key="8">
    <source>
        <dbReference type="Proteomes" id="UP001209666"/>
    </source>
</evidence>
<dbReference type="Proteomes" id="UP001198893">
    <property type="component" value="Unassembled WGS sequence"/>
</dbReference>
<dbReference type="Proteomes" id="UP001209666">
    <property type="component" value="Unassembled WGS sequence"/>
</dbReference>
<dbReference type="PANTHER" id="PTHR42756">
    <property type="entry name" value="TRANSCRIPTIONAL REGULATOR, MARR"/>
    <property type="match status" value="1"/>
</dbReference>
<dbReference type="EMBL" id="JAJEQW010000020">
    <property type="protein sequence ID" value="MCC2243362.1"/>
    <property type="molecule type" value="Genomic_DNA"/>
</dbReference>
<evidence type="ECO:0000313" key="6">
    <source>
        <dbReference type="EMBL" id="MCU6716173.1"/>
    </source>
</evidence>
<dbReference type="GO" id="GO:0003700">
    <property type="term" value="F:DNA-binding transcription factor activity"/>
    <property type="evidence" value="ECO:0007669"/>
    <property type="project" value="InterPro"/>
</dbReference>
<dbReference type="AlphaFoldDB" id="A0AAW4WNJ4"/>
<dbReference type="GO" id="GO:0003677">
    <property type="term" value="F:DNA binding"/>
    <property type="evidence" value="ECO:0007669"/>
    <property type="project" value="UniProtKB-KW"/>
</dbReference>
<evidence type="ECO:0000256" key="3">
    <source>
        <dbReference type="ARBA" id="ARBA00023163"/>
    </source>
</evidence>
<dbReference type="PRINTS" id="PR00598">
    <property type="entry name" value="HTHMARR"/>
</dbReference>
<organism evidence="5 7">
    <name type="scientific">Roseburia amylophila</name>
    <dbReference type="NCBI Taxonomy" id="2981794"/>
    <lineage>
        <taxon>Bacteria</taxon>
        <taxon>Bacillati</taxon>
        <taxon>Bacillota</taxon>
        <taxon>Clostridia</taxon>
        <taxon>Lachnospirales</taxon>
        <taxon>Lachnospiraceae</taxon>
        <taxon>Roseburia</taxon>
    </lineage>
</organism>
<dbReference type="InterPro" id="IPR023187">
    <property type="entry name" value="Tscrpt_reg_MarR-type_CS"/>
</dbReference>
<sequence length="153" mass="17550">MNADKTLNDILVKLFNDLMEIEEKCLISGEFMNISGNDMHIIEAIGLDEPKRMSEVAAKMNVTTGTLTKAIEALEQKGYVNRCRNDRDKRVVRVSLTDSGVRAYEHHARFHSNMIHDIKESLTDQESEILIGTLGKLVKFFQKKYESYLKNKK</sequence>
<evidence type="ECO:0000256" key="1">
    <source>
        <dbReference type="ARBA" id="ARBA00023015"/>
    </source>
</evidence>
<name>A0AAW4WNJ4_9FIRM</name>
<dbReference type="InterPro" id="IPR036388">
    <property type="entry name" value="WH-like_DNA-bd_sf"/>
</dbReference>
<keyword evidence="1" id="KW-0805">Transcription regulation</keyword>